<evidence type="ECO:0000313" key="3">
    <source>
        <dbReference type="Proteomes" id="UP000029221"/>
    </source>
</evidence>
<protein>
    <recommendedName>
        <fullName evidence="4">Adhesin domain-containing protein</fullName>
    </recommendedName>
</protein>
<feature type="compositionally biased region" description="Polar residues" evidence="1">
    <location>
        <begin position="190"/>
        <end position="206"/>
    </location>
</feature>
<reference evidence="2" key="1">
    <citation type="journal article" date="2014" name="Genome Announc.">
        <title>Draft Genome Sequences of Marine Flavobacterium Nonlabens Strains NR17, NR24, NR27, NR32, NR33, and Ara13.</title>
        <authorList>
            <person name="Nakanishi M."/>
            <person name="Meirelles P."/>
            <person name="Suzuki R."/>
            <person name="Takatani N."/>
            <person name="Mino S."/>
            <person name="Suda W."/>
            <person name="Oshima K."/>
            <person name="Hattori M."/>
            <person name="Ohkuma M."/>
            <person name="Hosokawa M."/>
            <person name="Miyashita K."/>
            <person name="Thompson F.L."/>
            <person name="Niwa A."/>
            <person name="Sawabe T."/>
            <person name="Sawabe T."/>
        </authorList>
    </citation>
    <scope>NUCLEOTIDE SEQUENCE [LARGE SCALE GENOMIC DNA]</scope>
    <source>
        <strain evidence="2">JCM 19294</strain>
    </source>
</reference>
<gene>
    <name evidence="2" type="ORF">JCM19294_2462</name>
</gene>
<evidence type="ECO:0008006" key="4">
    <source>
        <dbReference type="Google" id="ProtNLM"/>
    </source>
</evidence>
<name>A0A090PY31_9FLAO</name>
<comment type="caution">
    <text evidence="2">The sequence shown here is derived from an EMBL/GenBank/DDBJ whole genome shotgun (WGS) entry which is preliminary data.</text>
</comment>
<proteinExistence type="predicted"/>
<feature type="region of interest" description="Disordered" evidence="1">
    <location>
        <begin position="179"/>
        <end position="206"/>
    </location>
</feature>
<evidence type="ECO:0000313" key="2">
    <source>
        <dbReference type="EMBL" id="GAK95680.1"/>
    </source>
</evidence>
<evidence type="ECO:0000256" key="1">
    <source>
        <dbReference type="SAM" id="MobiDB-lite"/>
    </source>
</evidence>
<organism evidence="2 3">
    <name type="scientific">Nonlabens tegetincola</name>
    <dbReference type="NCBI Taxonomy" id="323273"/>
    <lineage>
        <taxon>Bacteria</taxon>
        <taxon>Pseudomonadati</taxon>
        <taxon>Bacteroidota</taxon>
        <taxon>Flavobacteriia</taxon>
        <taxon>Flavobacteriales</taxon>
        <taxon>Flavobacteriaceae</taxon>
        <taxon>Nonlabens</taxon>
    </lineage>
</organism>
<sequence>MFAFAKAYSQDNSSNTRATTFTAGNLRTLMIELNEYAEIHLQASQTTNISITTTQHGEYKEAVELTHYIKNDTVFFKDPISNIYQKPDDKLAAHKVTDAVVKMVIPHDMNLNIVAQSASIHTRGSFSYIQINCTSGAITIEDPNCDLDITNILGSTTIYCDSISPEIRLGEKATFNDKRRKKRPNKNGGIIQTSSGNISILNTEDK</sequence>
<dbReference type="AlphaFoldDB" id="A0A090PY31"/>
<dbReference type="eggNOG" id="ENOG5032HT8">
    <property type="taxonomic scope" value="Bacteria"/>
</dbReference>
<dbReference type="EMBL" id="BBML01000001">
    <property type="protein sequence ID" value="GAK95680.1"/>
    <property type="molecule type" value="Genomic_DNA"/>
</dbReference>
<keyword evidence="3" id="KW-1185">Reference proteome</keyword>
<dbReference type="Proteomes" id="UP000029221">
    <property type="component" value="Unassembled WGS sequence"/>
</dbReference>
<dbReference type="STRING" id="319236.BST91_12340"/>
<accession>A0A090PY31</accession>